<organism evidence="2 3">
    <name type="scientific">Salinimicrobium tongyeongense</name>
    <dbReference type="NCBI Taxonomy" id="2809707"/>
    <lineage>
        <taxon>Bacteria</taxon>
        <taxon>Pseudomonadati</taxon>
        <taxon>Bacteroidota</taxon>
        <taxon>Flavobacteriia</taxon>
        <taxon>Flavobacteriales</taxon>
        <taxon>Flavobacteriaceae</taxon>
        <taxon>Salinimicrobium</taxon>
    </lineage>
</organism>
<keyword evidence="1" id="KW-1133">Transmembrane helix</keyword>
<proteinExistence type="predicted"/>
<accession>A0ABY6NS35</accession>
<keyword evidence="3" id="KW-1185">Reference proteome</keyword>
<sequence length="74" mass="8156">MRKRLLNTNSLLRAAYMLIGIIVSLQAANAELWWGLAFGIYIAAMGFFGFGCTAGNCTGPNCTVEPDRNQEKRK</sequence>
<evidence type="ECO:0000313" key="3">
    <source>
        <dbReference type="Proteomes" id="UP001163981"/>
    </source>
</evidence>
<protein>
    <recommendedName>
        <fullName evidence="4">DUF2892 domain-containing protein</fullName>
    </recommendedName>
</protein>
<gene>
    <name evidence="2" type="ORF">JRG66_02230</name>
</gene>
<feature type="transmembrane region" description="Helical" evidence="1">
    <location>
        <begin position="12"/>
        <end position="28"/>
    </location>
</feature>
<reference evidence="2" key="1">
    <citation type="submission" date="2021-02" db="EMBL/GenBank/DDBJ databases">
        <title>Salinimicrobium sp. nov. isolated from seawater in Tongyeong, Republic of Korea.</title>
        <authorList>
            <person name="Lee S.-J."/>
        </authorList>
    </citation>
    <scope>NUCLEOTIDE SEQUENCE</scope>
    <source>
        <strain evidence="2">HN-2-9-2</strain>
    </source>
</reference>
<evidence type="ECO:0000256" key="1">
    <source>
        <dbReference type="SAM" id="Phobius"/>
    </source>
</evidence>
<dbReference type="EMBL" id="CP069620">
    <property type="protein sequence ID" value="UZH55725.1"/>
    <property type="molecule type" value="Genomic_DNA"/>
</dbReference>
<keyword evidence="1" id="KW-0472">Membrane</keyword>
<name>A0ABY6NS35_9FLAO</name>
<keyword evidence="1" id="KW-0812">Transmembrane</keyword>
<evidence type="ECO:0000313" key="2">
    <source>
        <dbReference type="EMBL" id="UZH55725.1"/>
    </source>
</evidence>
<dbReference type="RefSeq" id="WP_265164126.1">
    <property type="nucleotide sequence ID" value="NZ_CP069620.1"/>
</dbReference>
<dbReference type="Proteomes" id="UP001163981">
    <property type="component" value="Chromosome"/>
</dbReference>
<evidence type="ECO:0008006" key="4">
    <source>
        <dbReference type="Google" id="ProtNLM"/>
    </source>
</evidence>
<feature type="transmembrane region" description="Helical" evidence="1">
    <location>
        <begin position="34"/>
        <end position="52"/>
    </location>
</feature>